<evidence type="ECO:0000313" key="6">
    <source>
        <dbReference type="Proteomes" id="UP000810171"/>
    </source>
</evidence>
<name>A0ABS3ZDW4_9GAMM</name>
<keyword evidence="6" id="KW-1185">Reference proteome</keyword>
<dbReference type="NCBIfam" id="TIGR03863">
    <property type="entry name" value="PQQ_ABC_bind"/>
    <property type="match status" value="1"/>
</dbReference>
<organism evidence="5 6">
    <name type="scientific">Marinobacterium alkalitolerans</name>
    <dbReference type="NCBI Taxonomy" id="1542925"/>
    <lineage>
        <taxon>Bacteria</taxon>
        <taxon>Pseudomonadati</taxon>
        <taxon>Pseudomonadota</taxon>
        <taxon>Gammaproteobacteria</taxon>
        <taxon>Oceanospirillales</taxon>
        <taxon>Oceanospirillaceae</taxon>
        <taxon>Marinobacterium</taxon>
    </lineage>
</organism>
<accession>A0ABS3ZDW4</accession>
<gene>
    <name evidence="5" type="ORF">H9C73_14260</name>
</gene>
<dbReference type="InterPro" id="IPR051010">
    <property type="entry name" value="BCAA_transport"/>
</dbReference>
<keyword evidence="2 3" id="KW-0732">Signal</keyword>
<dbReference type="Gene3D" id="3.40.50.2300">
    <property type="match status" value="2"/>
</dbReference>
<dbReference type="InterPro" id="IPR028082">
    <property type="entry name" value="Peripla_BP_I"/>
</dbReference>
<feature type="signal peptide" evidence="3">
    <location>
        <begin position="1"/>
        <end position="23"/>
    </location>
</feature>
<dbReference type="EMBL" id="JACVEW010000027">
    <property type="protein sequence ID" value="MBP0049893.1"/>
    <property type="molecule type" value="Genomic_DNA"/>
</dbReference>
<evidence type="ECO:0000256" key="2">
    <source>
        <dbReference type="ARBA" id="ARBA00022729"/>
    </source>
</evidence>
<dbReference type="InterPro" id="IPR028081">
    <property type="entry name" value="Leu-bd"/>
</dbReference>
<dbReference type="CDD" id="cd06268">
    <property type="entry name" value="PBP1_ABC_transporter_LIVBP-like"/>
    <property type="match status" value="1"/>
</dbReference>
<comment type="caution">
    <text evidence="5">The sequence shown here is derived from an EMBL/GenBank/DDBJ whole genome shotgun (WGS) entry which is preliminary data.</text>
</comment>
<reference evidence="5 6" key="1">
    <citation type="submission" date="2020-09" db="EMBL/GenBank/DDBJ databases">
        <authorList>
            <person name="Tanuku N.R.S."/>
        </authorList>
    </citation>
    <scope>NUCLEOTIDE SEQUENCE [LARGE SCALE GENOMIC DNA]</scope>
    <source>
        <strain evidence="5 6">AK62</strain>
    </source>
</reference>
<dbReference type="Pfam" id="PF13458">
    <property type="entry name" value="Peripla_BP_6"/>
    <property type="match status" value="1"/>
</dbReference>
<evidence type="ECO:0000259" key="4">
    <source>
        <dbReference type="Pfam" id="PF13458"/>
    </source>
</evidence>
<feature type="chain" id="PRO_5046581644" evidence="3">
    <location>
        <begin position="24"/>
        <end position="392"/>
    </location>
</feature>
<evidence type="ECO:0000256" key="3">
    <source>
        <dbReference type="SAM" id="SignalP"/>
    </source>
</evidence>
<sequence>MKMKRLPRLMLSALLAAPLGLQAATQEIHIGYLGFEPDHGPVLSNILPEPADAGLRGAELGINDSNTTGRFLKQHYTLHATSTDRQDEIVQAAETLYQQGVRLFVLNLNTRQLIDVEAALNDDVLLINAGSQDNTLRTSQCIPGMLHTLPSRAMLTDALAQWLASRRWQRWLVIEGNQPEDRRYADSLLRSAQRMGATIVERKAWSYDTDLRRTAQKELPPFTQTDEYDVVVVADERGDFGEYVPYNTWYPRPVVGTQGMSPVTWHRVVEAWGAAQLQSRFETLADRWMNGRDYASWAAVRSVAEAVTQTRSTDPNTLKAFILSDQFQLGAFKGRKLTFRDWSGQLRQPIPLVHPRALVSQSPQAGFLHPKTDLDTLGFDASESQCSVKGDS</sequence>
<dbReference type="SUPFAM" id="SSF53822">
    <property type="entry name" value="Periplasmic binding protein-like I"/>
    <property type="match status" value="1"/>
</dbReference>
<dbReference type="Proteomes" id="UP000810171">
    <property type="component" value="Unassembled WGS sequence"/>
</dbReference>
<dbReference type="PANTHER" id="PTHR30483:SF6">
    <property type="entry name" value="PERIPLASMIC BINDING PROTEIN OF ABC TRANSPORTER FOR NATURAL AMINO ACIDS"/>
    <property type="match status" value="1"/>
</dbReference>
<evidence type="ECO:0000313" key="5">
    <source>
        <dbReference type="EMBL" id="MBP0049893.1"/>
    </source>
</evidence>
<protein>
    <submittedName>
        <fullName evidence="5">ABC transporter substrate-binding protein</fullName>
    </submittedName>
</protein>
<dbReference type="InterPro" id="IPR022478">
    <property type="entry name" value="ABC_transptr_sub-bd_PQQ"/>
</dbReference>
<comment type="similarity">
    <text evidence="1">Belongs to the leucine-binding protein family.</text>
</comment>
<evidence type="ECO:0000256" key="1">
    <source>
        <dbReference type="ARBA" id="ARBA00010062"/>
    </source>
</evidence>
<dbReference type="PANTHER" id="PTHR30483">
    <property type="entry name" value="LEUCINE-SPECIFIC-BINDING PROTEIN"/>
    <property type="match status" value="1"/>
</dbReference>
<feature type="domain" description="Leucine-binding protein" evidence="4">
    <location>
        <begin position="56"/>
        <end position="204"/>
    </location>
</feature>
<proteinExistence type="inferred from homology"/>